<dbReference type="SMART" id="SM00354">
    <property type="entry name" value="HTH_LACI"/>
    <property type="match status" value="1"/>
</dbReference>
<keyword evidence="1" id="KW-0805">Transcription regulation</keyword>
<gene>
    <name evidence="6" type="ORF">FHX33_004209</name>
</gene>
<evidence type="ECO:0000313" key="6">
    <source>
        <dbReference type="EMBL" id="MBB2969425.1"/>
    </source>
</evidence>
<dbReference type="InterPro" id="IPR000843">
    <property type="entry name" value="HTH_LacI"/>
</dbReference>
<dbReference type="Pfam" id="PF13377">
    <property type="entry name" value="Peripla_BP_3"/>
    <property type="match status" value="1"/>
</dbReference>
<dbReference type="InterPro" id="IPR010982">
    <property type="entry name" value="Lambda_DNA-bd_dom_sf"/>
</dbReference>
<protein>
    <submittedName>
        <fullName evidence="6">DNA-binding LacI/PurR family transcriptional regulator</fullName>
    </submittedName>
</protein>
<dbReference type="RefSeq" id="WP_021757605.1">
    <property type="nucleotide sequence ID" value="NZ_JACHVP010000007.1"/>
</dbReference>
<dbReference type="SUPFAM" id="SSF47413">
    <property type="entry name" value="lambda repressor-like DNA-binding domains"/>
    <property type="match status" value="1"/>
</dbReference>
<evidence type="ECO:0000313" key="7">
    <source>
        <dbReference type="Proteomes" id="UP000538196"/>
    </source>
</evidence>
<dbReference type="CDD" id="cd01574">
    <property type="entry name" value="PBP1_LacI"/>
    <property type="match status" value="1"/>
</dbReference>
<evidence type="ECO:0000256" key="3">
    <source>
        <dbReference type="ARBA" id="ARBA00023163"/>
    </source>
</evidence>
<evidence type="ECO:0000256" key="1">
    <source>
        <dbReference type="ARBA" id="ARBA00023015"/>
    </source>
</evidence>
<dbReference type="EMBL" id="JACHVP010000007">
    <property type="protein sequence ID" value="MBB2969425.1"/>
    <property type="molecule type" value="Genomic_DNA"/>
</dbReference>
<evidence type="ECO:0000256" key="4">
    <source>
        <dbReference type="SAM" id="MobiDB-lite"/>
    </source>
</evidence>
<keyword evidence="2 6" id="KW-0238">DNA-binding</keyword>
<dbReference type="Pfam" id="PF00356">
    <property type="entry name" value="LacI"/>
    <property type="match status" value="1"/>
</dbReference>
<dbReference type="SUPFAM" id="SSF53822">
    <property type="entry name" value="Periplasmic binding protein-like I"/>
    <property type="match status" value="1"/>
</dbReference>
<dbReference type="AlphaFoldDB" id="A0A7W4YLT8"/>
<proteinExistence type="predicted"/>
<dbReference type="InterPro" id="IPR028082">
    <property type="entry name" value="Peripla_BP_I"/>
</dbReference>
<sequence>MTESIAEPAPGTAPRGRRKRGPSLGDVAAHAGVSTQTVSRVANGLTNVEAATRERVLASMHALGYRPNHAARALRSGRFRNLGVVMFTLSSYGNMRTLDAIAVNAATAGYSITVVPVERPTQKDVSIAFSRLLEQAVDGIIIVIEAHIVDGADVELPEGLSVVVIDSTQRPDYPQVDNDQALGARLATEHLLSLGHETVWHISGPTESYSAGRREEAWRETLEAAGAPVPEVLHGDWSTATGYEHGLAIAERPEITAVFAANDRMALGVLRALHEAGRRVPDDVSVVGFDDMAESDSFWPPLTTIHQEFEATGRRAVELLIAEIEGRPEPVTSTVVPTRLVVRSSTGPAPR</sequence>
<reference evidence="6 7" key="1">
    <citation type="submission" date="2020-08" db="EMBL/GenBank/DDBJ databases">
        <title>Sequencing the genomes of 1000 actinobacteria strains.</title>
        <authorList>
            <person name="Klenk H.-P."/>
        </authorList>
    </citation>
    <scope>NUCLEOTIDE SEQUENCE [LARGE SCALE GENOMIC DNA]</scope>
    <source>
        <strain evidence="6 7">DSM 20146</strain>
    </source>
</reference>
<dbReference type="InterPro" id="IPR046335">
    <property type="entry name" value="LacI/GalR-like_sensor"/>
</dbReference>
<dbReference type="Gene3D" id="3.40.50.2300">
    <property type="match status" value="2"/>
</dbReference>
<keyword evidence="3" id="KW-0804">Transcription</keyword>
<dbReference type="GO" id="GO:0003700">
    <property type="term" value="F:DNA-binding transcription factor activity"/>
    <property type="evidence" value="ECO:0007669"/>
    <property type="project" value="TreeGrafter"/>
</dbReference>
<comment type="caution">
    <text evidence="6">The sequence shown here is derived from an EMBL/GenBank/DDBJ whole genome shotgun (WGS) entry which is preliminary data.</text>
</comment>
<feature type="region of interest" description="Disordered" evidence="4">
    <location>
        <begin position="1"/>
        <end position="25"/>
    </location>
</feature>
<name>A0A7W4YLT8_LEIAQ</name>
<keyword evidence="7" id="KW-1185">Reference proteome</keyword>
<dbReference type="Gene3D" id="1.10.260.40">
    <property type="entry name" value="lambda repressor-like DNA-binding domains"/>
    <property type="match status" value="1"/>
</dbReference>
<organism evidence="6 7">
    <name type="scientific">Leifsonia aquatica</name>
    <name type="common">Corynebacterium aquaticum</name>
    <dbReference type="NCBI Taxonomy" id="144185"/>
    <lineage>
        <taxon>Bacteria</taxon>
        <taxon>Bacillati</taxon>
        <taxon>Actinomycetota</taxon>
        <taxon>Actinomycetes</taxon>
        <taxon>Micrococcales</taxon>
        <taxon>Microbacteriaceae</taxon>
        <taxon>Leifsonia</taxon>
    </lineage>
</organism>
<dbReference type="PANTHER" id="PTHR30146:SF153">
    <property type="entry name" value="LACTOSE OPERON REPRESSOR"/>
    <property type="match status" value="1"/>
</dbReference>
<evidence type="ECO:0000256" key="2">
    <source>
        <dbReference type="ARBA" id="ARBA00023125"/>
    </source>
</evidence>
<evidence type="ECO:0000259" key="5">
    <source>
        <dbReference type="PROSITE" id="PS50932"/>
    </source>
</evidence>
<dbReference type="GO" id="GO:0000976">
    <property type="term" value="F:transcription cis-regulatory region binding"/>
    <property type="evidence" value="ECO:0007669"/>
    <property type="project" value="TreeGrafter"/>
</dbReference>
<dbReference type="PANTHER" id="PTHR30146">
    <property type="entry name" value="LACI-RELATED TRANSCRIPTIONAL REPRESSOR"/>
    <property type="match status" value="1"/>
</dbReference>
<feature type="domain" description="HTH lacI-type" evidence="5">
    <location>
        <begin position="22"/>
        <end position="76"/>
    </location>
</feature>
<dbReference type="CDD" id="cd01392">
    <property type="entry name" value="HTH_LacI"/>
    <property type="match status" value="1"/>
</dbReference>
<dbReference type="PROSITE" id="PS50932">
    <property type="entry name" value="HTH_LACI_2"/>
    <property type="match status" value="1"/>
</dbReference>
<dbReference type="Proteomes" id="UP000538196">
    <property type="component" value="Unassembled WGS sequence"/>
</dbReference>
<accession>A0A7W4YLT8</accession>